<dbReference type="Gene3D" id="3.40.50.1820">
    <property type="entry name" value="alpha/beta hydrolase"/>
    <property type="match status" value="1"/>
</dbReference>
<dbReference type="InterPro" id="IPR029058">
    <property type="entry name" value="AB_hydrolase_fold"/>
</dbReference>
<dbReference type="SUPFAM" id="SSF53474">
    <property type="entry name" value="alpha/beta-Hydrolases"/>
    <property type="match status" value="1"/>
</dbReference>
<dbReference type="PANTHER" id="PTHR48081">
    <property type="entry name" value="AB HYDROLASE SUPERFAMILY PROTEIN C4A8.06C"/>
    <property type="match status" value="1"/>
</dbReference>
<name>A0A4V2NY16_9ACTN</name>
<comment type="caution">
    <text evidence="4">The sequence shown here is derived from an EMBL/GenBank/DDBJ whole genome shotgun (WGS) entry which is preliminary data.</text>
</comment>
<dbReference type="Pfam" id="PF07859">
    <property type="entry name" value="Abhydrolase_3"/>
    <property type="match status" value="1"/>
</dbReference>
<proteinExistence type="inferred from homology"/>
<dbReference type="GO" id="GO:0004806">
    <property type="term" value="F:triacylglycerol lipase activity"/>
    <property type="evidence" value="ECO:0007669"/>
    <property type="project" value="TreeGrafter"/>
</dbReference>
<evidence type="ECO:0000256" key="2">
    <source>
        <dbReference type="ARBA" id="ARBA00022801"/>
    </source>
</evidence>
<evidence type="ECO:0000313" key="5">
    <source>
        <dbReference type="Proteomes" id="UP000295453"/>
    </source>
</evidence>
<keyword evidence="2" id="KW-0378">Hydrolase</keyword>
<gene>
    <name evidence="4" type="ORF">EPD65_10985</name>
</gene>
<dbReference type="EMBL" id="SJZJ01000017">
    <property type="protein sequence ID" value="TCJ23382.1"/>
    <property type="molecule type" value="Genomic_DNA"/>
</dbReference>
<evidence type="ECO:0000313" key="4">
    <source>
        <dbReference type="EMBL" id="TCJ23382.1"/>
    </source>
</evidence>
<evidence type="ECO:0000259" key="3">
    <source>
        <dbReference type="Pfam" id="PF07859"/>
    </source>
</evidence>
<protein>
    <recommendedName>
        <fullName evidence="3">Alpha/beta hydrolase fold-3 domain-containing protein</fullName>
    </recommendedName>
</protein>
<feature type="domain" description="Alpha/beta hydrolase fold-3" evidence="3">
    <location>
        <begin position="98"/>
        <end position="296"/>
    </location>
</feature>
<reference evidence="4 5" key="1">
    <citation type="submission" date="2019-03" db="EMBL/GenBank/DDBJ databases">
        <authorList>
            <person name="Kim M.K.M."/>
        </authorList>
    </citation>
    <scope>NUCLEOTIDE SEQUENCE [LARGE SCALE GENOMIC DNA]</scope>
    <source>
        <strain evidence="4 5">18JY15-6</strain>
    </source>
</reference>
<keyword evidence="5" id="KW-1185">Reference proteome</keyword>
<dbReference type="OrthoDB" id="128186at2"/>
<evidence type="ECO:0000256" key="1">
    <source>
        <dbReference type="ARBA" id="ARBA00010515"/>
    </source>
</evidence>
<accession>A0A4V2NY16</accession>
<sequence>MPKWRPPVSRVYTVTPMRTDFGGGSVQSQVLGLVLRSSARLVIEAWATAPSLPWPYGVVDQLGQLQRKAPGTSFGQTRIGAIRARVVRHSSARPGRHILYFHGGAFLVGGWHLHGGLLSRIAAATGATLTSVEYRQYPKHSVTQSTADGLAAYRHLLGQGVAPDEIVFMGDSAGGFLTFTVADAAREAGLPMPRALVAMSPLIDFDFIRTPIGRTRRGDHVFGPRALRTFGRVVGGAPGSVHTPVDCDLATLPPVLLQVSSSEALYRQVARFADLLEDAGVPTDLHVWPGQVHVFQAASVVPEAIEAVGAMAAWAERVWSSNAGAAAATA</sequence>
<dbReference type="Proteomes" id="UP000295453">
    <property type="component" value="Unassembled WGS sequence"/>
</dbReference>
<dbReference type="AlphaFoldDB" id="A0A4V2NY16"/>
<dbReference type="InterPro" id="IPR050300">
    <property type="entry name" value="GDXG_lipolytic_enzyme"/>
</dbReference>
<dbReference type="PANTHER" id="PTHR48081:SF30">
    <property type="entry name" value="ACETYL-HYDROLASE LIPR-RELATED"/>
    <property type="match status" value="1"/>
</dbReference>
<organism evidence="4 5">
    <name type="scientific">Nocardioides jejuensis</name>
    <dbReference type="NCBI Taxonomy" id="2502782"/>
    <lineage>
        <taxon>Bacteria</taxon>
        <taxon>Bacillati</taxon>
        <taxon>Actinomycetota</taxon>
        <taxon>Actinomycetes</taxon>
        <taxon>Propionibacteriales</taxon>
        <taxon>Nocardioidaceae</taxon>
        <taxon>Nocardioides</taxon>
    </lineage>
</organism>
<comment type="similarity">
    <text evidence="1">Belongs to the 'GDXG' lipolytic enzyme family.</text>
</comment>
<dbReference type="InterPro" id="IPR013094">
    <property type="entry name" value="AB_hydrolase_3"/>
</dbReference>